<keyword evidence="1" id="KW-0418">Kinase</keyword>
<reference evidence="1" key="1">
    <citation type="journal article" date="2021" name="Proc. Natl. Acad. Sci. U.S.A.">
        <title>A Catalog of Tens of Thousands of Viruses from Human Metagenomes Reveals Hidden Associations with Chronic Diseases.</title>
        <authorList>
            <person name="Tisza M.J."/>
            <person name="Buck C.B."/>
        </authorList>
    </citation>
    <scope>NUCLEOTIDE SEQUENCE</scope>
    <source>
        <strain evidence="1">Ct6GI21</strain>
    </source>
</reference>
<proteinExistence type="predicted"/>
<protein>
    <submittedName>
        <fullName evidence="1">Nucelotide kinase</fullName>
    </submittedName>
</protein>
<organism evidence="1">
    <name type="scientific">Siphoviridae sp. ct6GI21</name>
    <dbReference type="NCBI Taxonomy" id="2825340"/>
    <lineage>
        <taxon>Viruses</taxon>
        <taxon>Duplodnaviria</taxon>
        <taxon>Heunggongvirae</taxon>
        <taxon>Uroviricota</taxon>
        <taxon>Caudoviricetes</taxon>
    </lineage>
</organism>
<dbReference type="EMBL" id="BK016005">
    <property type="protein sequence ID" value="DAF89240.1"/>
    <property type="molecule type" value="Genomic_DNA"/>
</dbReference>
<name>A0A8S5U449_9CAUD</name>
<sequence length="85" mass="9957">MISNEYKDGNHASYYGGKDNPYECIKVIEAWGQQKNWNYQDGFYLGTVLKYINRCGLKDGNSKEQDLQKCINYLKMYIDELKGEN</sequence>
<accession>A0A8S5U449</accession>
<evidence type="ECO:0000313" key="1">
    <source>
        <dbReference type="EMBL" id="DAF89240.1"/>
    </source>
</evidence>
<keyword evidence="1" id="KW-0808">Transferase</keyword>
<dbReference type="InterPro" id="IPR021739">
    <property type="entry name" value="SaV-like"/>
</dbReference>
<dbReference type="Pfam" id="PF11753">
    <property type="entry name" value="DUF3310"/>
    <property type="match status" value="1"/>
</dbReference>
<dbReference type="GO" id="GO:0016301">
    <property type="term" value="F:kinase activity"/>
    <property type="evidence" value="ECO:0007669"/>
    <property type="project" value="UniProtKB-KW"/>
</dbReference>